<gene>
    <name evidence="2" type="ORF">HDID_LOCUS10688</name>
    <name evidence="3" type="ORF">WMSIL1_LOCUS3327</name>
</gene>
<dbReference type="GO" id="GO:0005525">
    <property type="term" value="F:GTP binding"/>
    <property type="evidence" value="ECO:0007669"/>
    <property type="project" value="InterPro"/>
</dbReference>
<evidence type="ECO:0000313" key="5">
    <source>
        <dbReference type="Proteomes" id="UP000321570"/>
    </source>
</evidence>
<dbReference type="PRINTS" id="PR00449">
    <property type="entry name" value="RASTRNSFRMNG"/>
</dbReference>
<keyword evidence="5" id="KW-1185">Reference proteome</keyword>
<dbReference type="PANTHER" id="PTHR47979">
    <property type="entry name" value="DRAB11-RELATED"/>
    <property type="match status" value="1"/>
</dbReference>
<dbReference type="InterPro" id="IPR027417">
    <property type="entry name" value="P-loop_NTPase"/>
</dbReference>
<dbReference type="PROSITE" id="PS51419">
    <property type="entry name" value="RAB"/>
    <property type="match status" value="1"/>
</dbReference>
<dbReference type="FunFam" id="3.40.50.300:FF:002456">
    <property type="entry name" value="Small GTP-binding protein, putative"/>
    <property type="match status" value="1"/>
</dbReference>
<dbReference type="PROSITE" id="PS51421">
    <property type="entry name" value="RAS"/>
    <property type="match status" value="1"/>
</dbReference>
<evidence type="ECO:0000313" key="3">
    <source>
        <dbReference type="EMBL" id="VUZ42767.1"/>
    </source>
</evidence>
<dbReference type="Proteomes" id="UP000321570">
    <property type="component" value="Unassembled WGS sequence"/>
</dbReference>
<dbReference type="GO" id="GO:0003924">
    <property type="term" value="F:GTPase activity"/>
    <property type="evidence" value="ECO:0007669"/>
    <property type="project" value="InterPro"/>
</dbReference>
<dbReference type="InterPro" id="IPR005225">
    <property type="entry name" value="Small_GTP-bd"/>
</dbReference>
<dbReference type="Gene3D" id="3.40.50.300">
    <property type="entry name" value="P-loop containing nucleotide triphosphate hydrolases"/>
    <property type="match status" value="1"/>
</dbReference>
<dbReference type="PROSITE" id="PS51420">
    <property type="entry name" value="RHO"/>
    <property type="match status" value="1"/>
</dbReference>
<dbReference type="AlphaFoldDB" id="A0A0R3SY45"/>
<dbReference type="Pfam" id="PF00071">
    <property type="entry name" value="Ras"/>
    <property type="match status" value="1"/>
</dbReference>
<sequence>MANPSFNYQFRLILIGDSTVGKSSLLQYFYEGKLASTPEPTVGVDFFSRNILLADGTVIKLRLWDTAGQEKFKSITRSYYRNAVGALLVFDITNRDSFEHIMGWYEDAAINMKCQPMFILCGQKSDLENLRQVTKMEAEALAQNLGIPYVETSALQGVNVEEAFKILAEAVYEQMRAGAFRNLGTVSGWDGIKEGYGISPQTNRVNLADDRPNQPWSSCC</sequence>
<dbReference type="EMBL" id="UYSG01011845">
    <property type="protein sequence ID" value="VDL63806.1"/>
    <property type="molecule type" value="Genomic_DNA"/>
</dbReference>
<dbReference type="EMBL" id="CABIJS010000106">
    <property type="protein sequence ID" value="VUZ42767.1"/>
    <property type="molecule type" value="Genomic_DNA"/>
</dbReference>
<dbReference type="SMART" id="SM00175">
    <property type="entry name" value="RAB"/>
    <property type="match status" value="1"/>
</dbReference>
<evidence type="ECO:0000256" key="1">
    <source>
        <dbReference type="ARBA" id="ARBA00006270"/>
    </source>
</evidence>
<name>A0A0R3SY45_HYMDI</name>
<reference evidence="3 5" key="3">
    <citation type="submission" date="2019-07" db="EMBL/GenBank/DDBJ databases">
        <authorList>
            <person name="Jastrzebski P J."/>
            <person name="Paukszto L."/>
            <person name="Jastrzebski P J."/>
        </authorList>
    </citation>
    <scope>NUCLEOTIDE SEQUENCE [LARGE SCALE GENOMIC DNA]</scope>
    <source>
        <strain evidence="3 5">WMS-il1</strain>
    </source>
</reference>
<comment type="similarity">
    <text evidence="1">Belongs to the small GTPase superfamily. Rab family.</text>
</comment>
<evidence type="ECO:0000313" key="4">
    <source>
        <dbReference type="Proteomes" id="UP000274504"/>
    </source>
</evidence>
<dbReference type="STRING" id="6216.A0A0R3SY45"/>
<dbReference type="InterPro" id="IPR001806">
    <property type="entry name" value="Small_GTPase"/>
</dbReference>
<dbReference type="NCBIfam" id="TIGR00231">
    <property type="entry name" value="small_GTP"/>
    <property type="match status" value="1"/>
</dbReference>
<dbReference type="SMART" id="SM00176">
    <property type="entry name" value="RAN"/>
    <property type="match status" value="1"/>
</dbReference>
<dbReference type="Proteomes" id="UP000274504">
    <property type="component" value="Unassembled WGS sequence"/>
</dbReference>
<dbReference type="SUPFAM" id="SSF52540">
    <property type="entry name" value="P-loop containing nucleoside triphosphate hydrolases"/>
    <property type="match status" value="1"/>
</dbReference>
<organism evidence="6">
    <name type="scientific">Hymenolepis diminuta</name>
    <name type="common">Rat tapeworm</name>
    <dbReference type="NCBI Taxonomy" id="6216"/>
    <lineage>
        <taxon>Eukaryota</taxon>
        <taxon>Metazoa</taxon>
        <taxon>Spiralia</taxon>
        <taxon>Lophotrochozoa</taxon>
        <taxon>Platyhelminthes</taxon>
        <taxon>Cestoda</taxon>
        <taxon>Eucestoda</taxon>
        <taxon>Cyclophyllidea</taxon>
        <taxon>Hymenolepididae</taxon>
        <taxon>Hymenolepis</taxon>
    </lineage>
</organism>
<reference evidence="2 4" key="2">
    <citation type="submission" date="2018-11" db="EMBL/GenBank/DDBJ databases">
        <authorList>
            <consortium name="Pathogen Informatics"/>
        </authorList>
    </citation>
    <scope>NUCLEOTIDE SEQUENCE [LARGE SCALE GENOMIC DNA]</scope>
</reference>
<evidence type="ECO:0000313" key="6">
    <source>
        <dbReference type="WBParaSite" id="HDID_0001069001-mRNA-1"/>
    </source>
</evidence>
<proteinExistence type="inferred from homology"/>
<accession>A0A0R3SY45</accession>
<protein>
    <submittedName>
        <fullName evidence="6">Ras-related protein Rab-39B</fullName>
    </submittedName>
</protein>
<evidence type="ECO:0000313" key="2">
    <source>
        <dbReference type="EMBL" id="VDL63806.1"/>
    </source>
</evidence>
<dbReference type="WBParaSite" id="HDID_0001069001-mRNA-1">
    <property type="protein sequence ID" value="HDID_0001069001-mRNA-1"/>
    <property type="gene ID" value="HDID_0001069001"/>
</dbReference>
<dbReference type="SMART" id="SM00173">
    <property type="entry name" value="RAS"/>
    <property type="match status" value="1"/>
</dbReference>
<dbReference type="OrthoDB" id="9989112at2759"/>
<dbReference type="InterPro" id="IPR050209">
    <property type="entry name" value="Rab_GTPases_membrane_traffic"/>
</dbReference>
<reference evidence="6" key="1">
    <citation type="submission" date="2017-02" db="UniProtKB">
        <authorList>
            <consortium name="WormBaseParasite"/>
        </authorList>
    </citation>
    <scope>IDENTIFICATION</scope>
</reference>
<dbReference type="SMART" id="SM00174">
    <property type="entry name" value="RHO"/>
    <property type="match status" value="1"/>
</dbReference>